<accession>A0ABP4GQ56</accession>
<dbReference type="EMBL" id="BAAALF010000028">
    <property type="protein sequence ID" value="GAA1231243.1"/>
    <property type="molecule type" value="Genomic_DNA"/>
</dbReference>
<feature type="transmembrane region" description="Helical" evidence="1">
    <location>
        <begin position="80"/>
        <end position="100"/>
    </location>
</feature>
<gene>
    <name evidence="2" type="ORF">GCM10009665_22000</name>
</gene>
<dbReference type="Proteomes" id="UP001500037">
    <property type="component" value="Unassembled WGS sequence"/>
</dbReference>
<protein>
    <recommendedName>
        <fullName evidence="4">PH (Pleckstrin Homology) domain-containing protein</fullName>
    </recommendedName>
</protein>
<keyword evidence="1" id="KW-1133">Transmembrane helix</keyword>
<dbReference type="RefSeq" id="WP_344441145.1">
    <property type="nucleotide sequence ID" value="NZ_BAAALF010000028.1"/>
</dbReference>
<feature type="transmembrane region" description="Helical" evidence="1">
    <location>
        <begin position="49"/>
        <end position="68"/>
    </location>
</feature>
<keyword evidence="3" id="KW-1185">Reference proteome</keyword>
<evidence type="ECO:0000313" key="2">
    <source>
        <dbReference type="EMBL" id="GAA1231243.1"/>
    </source>
</evidence>
<proteinExistence type="predicted"/>
<evidence type="ECO:0000313" key="3">
    <source>
        <dbReference type="Proteomes" id="UP001500037"/>
    </source>
</evidence>
<feature type="transmembrane region" description="Helical" evidence="1">
    <location>
        <begin position="217"/>
        <end position="239"/>
    </location>
</feature>
<keyword evidence="1" id="KW-0472">Membrane</keyword>
<comment type="caution">
    <text evidence="2">The sequence shown here is derived from an EMBL/GenBank/DDBJ whole genome shotgun (WGS) entry which is preliminary data.</text>
</comment>
<reference evidence="3" key="1">
    <citation type="journal article" date="2019" name="Int. J. Syst. Evol. Microbiol.">
        <title>The Global Catalogue of Microorganisms (GCM) 10K type strain sequencing project: providing services to taxonomists for standard genome sequencing and annotation.</title>
        <authorList>
            <consortium name="The Broad Institute Genomics Platform"/>
            <consortium name="The Broad Institute Genome Sequencing Center for Infectious Disease"/>
            <person name="Wu L."/>
            <person name="Ma J."/>
        </authorList>
    </citation>
    <scope>NUCLEOTIDE SEQUENCE [LARGE SCALE GENOMIC DNA]</scope>
    <source>
        <strain evidence="3">JCM 13004</strain>
    </source>
</reference>
<name>A0ABP4GQ56_9ACTN</name>
<evidence type="ECO:0008006" key="4">
    <source>
        <dbReference type="Google" id="ProtNLM"/>
    </source>
</evidence>
<organism evidence="2 3">
    <name type="scientific">Kitasatospora nipponensis</name>
    <dbReference type="NCBI Taxonomy" id="258049"/>
    <lineage>
        <taxon>Bacteria</taxon>
        <taxon>Bacillati</taxon>
        <taxon>Actinomycetota</taxon>
        <taxon>Actinomycetes</taxon>
        <taxon>Kitasatosporales</taxon>
        <taxon>Streptomycetaceae</taxon>
        <taxon>Kitasatospora</taxon>
    </lineage>
</organism>
<keyword evidence="1" id="KW-0812">Transmembrane</keyword>
<evidence type="ECO:0000256" key="1">
    <source>
        <dbReference type="SAM" id="Phobius"/>
    </source>
</evidence>
<sequence>MAGKKRRKKPQPGRRPAVVVEPDRRAAALLAAAGPCGVPAEASRRRLRIGYAVLGVATASGVVVPALLERAGAAHDGAQFAGALTGLVGACVLGFLHVATRSVSHGPDLRWVTARTLTGVRTLDLTALVRIRRCRFPGRYRGWDDLWLIDARGVSLRLDEPEVIARVAALLAPPHSGEPVADGPATATARVSHHAAVRLGLATRSHLRRVARGCFDWLLAIYLPGAAALLGLLATWLLATV</sequence>